<accession>A0A0R0AUH3</accession>
<dbReference type="Proteomes" id="UP000051757">
    <property type="component" value="Unassembled WGS sequence"/>
</dbReference>
<evidence type="ECO:0000313" key="3">
    <source>
        <dbReference type="Proteomes" id="UP000051757"/>
    </source>
</evidence>
<feature type="chain" id="PRO_5006391360" evidence="1">
    <location>
        <begin position="23"/>
        <end position="198"/>
    </location>
</feature>
<organism evidence="2 3">
    <name type="scientific">Stenotrophomonas beteli</name>
    <dbReference type="NCBI Taxonomy" id="3384461"/>
    <lineage>
        <taxon>Bacteria</taxon>
        <taxon>Pseudomonadati</taxon>
        <taxon>Pseudomonadota</taxon>
        <taxon>Gammaproteobacteria</taxon>
        <taxon>Lysobacterales</taxon>
        <taxon>Lysobacteraceae</taxon>
        <taxon>Stenotrophomonas</taxon>
        <taxon>Stenotrophomonas maltophilia group</taxon>
    </lineage>
</organism>
<gene>
    <name evidence="2" type="ORF">ARC23_02620</name>
</gene>
<dbReference type="OrthoDB" id="6052463at2"/>
<sequence>MMKTTILLSTLAFAAITSTAWAQSSGQAPAARTLSTVDAQALKAEATGRSFDVGGNRFRLAPSATVQPAGGGQFRITPAADAAAATTGARSKRSLDAGGTGAAARLDAGAGKFAAAVSNDGAPVVATSRVKVFFTDAASAQRAATATGGTVVKVSKASGRAIVEYPSVNAALDATTTLLSTAGIKAAEPDVVQWEETR</sequence>
<keyword evidence="1" id="KW-0732">Signal</keyword>
<keyword evidence="3" id="KW-1185">Reference proteome</keyword>
<evidence type="ECO:0000313" key="2">
    <source>
        <dbReference type="EMBL" id="KRG48735.1"/>
    </source>
</evidence>
<reference evidence="2 3" key="1">
    <citation type="journal article" date="2016" name="Front. Microbiol.">
        <title>Genome Sequence of Type Strains of Genus Stenotrophomonas.</title>
        <authorList>
            <person name="Patil P.P."/>
            <person name="Midha S."/>
            <person name="Kumar S."/>
            <person name="Patil P.B."/>
        </authorList>
    </citation>
    <scope>NUCLEOTIDE SEQUENCE [LARGE SCALE GENOMIC DNA]</scope>
    <source>
        <strain evidence="2 3">LMG 978</strain>
    </source>
</reference>
<comment type="caution">
    <text evidence="2">The sequence shown here is derived from an EMBL/GenBank/DDBJ whole genome shotgun (WGS) entry which is preliminary data.</text>
</comment>
<feature type="signal peptide" evidence="1">
    <location>
        <begin position="1"/>
        <end position="22"/>
    </location>
</feature>
<dbReference type="EMBL" id="LLXV01000055">
    <property type="protein sequence ID" value="KRG48735.1"/>
    <property type="molecule type" value="Genomic_DNA"/>
</dbReference>
<name>A0A0R0AUH3_9GAMM</name>
<protein>
    <submittedName>
        <fullName evidence="2">DNA breaking-rejoining protein</fullName>
    </submittedName>
</protein>
<dbReference type="AlphaFoldDB" id="A0A0R0AUH3"/>
<evidence type="ECO:0000256" key="1">
    <source>
        <dbReference type="SAM" id="SignalP"/>
    </source>
</evidence>
<proteinExistence type="predicted"/>